<accession>A0A6A5ZB92</accession>
<dbReference type="PANTHER" id="PTHR47260">
    <property type="entry name" value="UPF0644 PROTEIN PB2B4.06"/>
    <property type="match status" value="1"/>
</dbReference>
<dbReference type="PANTHER" id="PTHR47260:SF1">
    <property type="entry name" value="UPF0644 PROTEIN PB2B4.06"/>
    <property type="match status" value="1"/>
</dbReference>
<protein>
    <recommendedName>
        <fullName evidence="4">Thioesterase domain-containing protein</fullName>
    </recommendedName>
</protein>
<dbReference type="OrthoDB" id="506431at2759"/>
<evidence type="ECO:0000313" key="2">
    <source>
        <dbReference type="EMBL" id="KAF2116730.1"/>
    </source>
</evidence>
<dbReference type="InterPro" id="IPR052061">
    <property type="entry name" value="PTE-AB_protein"/>
</dbReference>
<evidence type="ECO:0008006" key="4">
    <source>
        <dbReference type="Google" id="ProtNLM"/>
    </source>
</evidence>
<dbReference type="SUPFAM" id="SSF54637">
    <property type="entry name" value="Thioesterase/thiol ester dehydrase-isomerase"/>
    <property type="match status" value="1"/>
</dbReference>
<keyword evidence="1" id="KW-0812">Transmembrane</keyword>
<dbReference type="InterPro" id="IPR029069">
    <property type="entry name" value="HotDog_dom_sf"/>
</dbReference>
<gene>
    <name evidence="2" type="ORF">BDV96DRAFT_490581</name>
</gene>
<evidence type="ECO:0000313" key="3">
    <source>
        <dbReference type="Proteomes" id="UP000799770"/>
    </source>
</evidence>
<dbReference type="AlphaFoldDB" id="A0A6A5ZB92"/>
<sequence>MFASRTIPAALQLLKLSARPLSRCRTPQSRAARYSSTSAKQSRFRFSYVFYAICLAGGIAGGYSVRSFLRPLALLQPGSHEDELAMEALKRDVEALDLVKTMRSQGYHLHSDTPLNESVKGKAGWMELEIDRSMTEDERDPKLITRLLSQQTLAGAQGLGIQRAFWNSETRELVAVVWMGGSMSGWPGLAHGGAIATLFEDAMSRLVAGPNVSLGDVPGPLSVSVTYARPTQILNFYVLRASFSQPNLPQDAPPPEPQPAKSWLPFWKDLTKKSAPTAEPTSEVTATLESLDGTVCVRAKGTFPASSSSPSLAPMQLLRAKIEHERNRA</sequence>
<keyword evidence="1" id="KW-0472">Membrane</keyword>
<evidence type="ECO:0000256" key="1">
    <source>
        <dbReference type="SAM" id="Phobius"/>
    </source>
</evidence>
<keyword evidence="3" id="KW-1185">Reference proteome</keyword>
<reference evidence="2" key="1">
    <citation type="journal article" date="2020" name="Stud. Mycol.">
        <title>101 Dothideomycetes genomes: a test case for predicting lifestyles and emergence of pathogens.</title>
        <authorList>
            <person name="Haridas S."/>
            <person name="Albert R."/>
            <person name="Binder M."/>
            <person name="Bloem J."/>
            <person name="Labutti K."/>
            <person name="Salamov A."/>
            <person name="Andreopoulos B."/>
            <person name="Baker S."/>
            <person name="Barry K."/>
            <person name="Bills G."/>
            <person name="Bluhm B."/>
            <person name="Cannon C."/>
            <person name="Castanera R."/>
            <person name="Culley D."/>
            <person name="Daum C."/>
            <person name="Ezra D."/>
            <person name="Gonzalez J."/>
            <person name="Henrissat B."/>
            <person name="Kuo A."/>
            <person name="Liang C."/>
            <person name="Lipzen A."/>
            <person name="Lutzoni F."/>
            <person name="Magnuson J."/>
            <person name="Mondo S."/>
            <person name="Nolan M."/>
            <person name="Ohm R."/>
            <person name="Pangilinan J."/>
            <person name="Park H.-J."/>
            <person name="Ramirez L."/>
            <person name="Alfaro M."/>
            <person name="Sun H."/>
            <person name="Tritt A."/>
            <person name="Yoshinaga Y."/>
            <person name="Zwiers L.-H."/>
            <person name="Turgeon B."/>
            <person name="Goodwin S."/>
            <person name="Spatafora J."/>
            <person name="Crous P."/>
            <person name="Grigoriev I."/>
        </authorList>
    </citation>
    <scope>NUCLEOTIDE SEQUENCE</scope>
    <source>
        <strain evidence="2">CBS 627.86</strain>
    </source>
</reference>
<keyword evidence="1" id="KW-1133">Transmembrane helix</keyword>
<organism evidence="2 3">
    <name type="scientific">Lophiotrema nucula</name>
    <dbReference type="NCBI Taxonomy" id="690887"/>
    <lineage>
        <taxon>Eukaryota</taxon>
        <taxon>Fungi</taxon>
        <taxon>Dikarya</taxon>
        <taxon>Ascomycota</taxon>
        <taxon>Pezizomycotina</taxon>
        <taxon>Dothideomycetes</taxon>
        <taxon>Pleosporomycetidae</taxon>
        <taxon>Pleosporales</taxon>
        <taxon>Lophiotremataceae</taxon>
        <taxon>Lophiotrema</taxon>
    </lineage>
</organism>
<dbReference type="Proteomes" id="UP000799770">
    <property type="component" value="Unassembled WGS sequence"/>
</dbReference>
<dbReference type="Gene3D" id="3.10.129.10">
    <property type="entry name" value="Hotdog Thioesterase"/>
    <property type="match status" value="1"/>
</dbReference>
<proteinExistence type="predicted"/>
<dbReference type="EMBL" id="ML977320">
    <property type="protein sequence ID" value="KAF2116730.1"/>
    <property type="molecule type" value="Genomic_DNA"/>
</dbReference>
<name>A0A6A5ZB92_9PLEO</name>
<feature type="transmembrane region" description="Helical" evidence="1">
    <location>
        <begin position="48"/>
        <end position="65"/>
    </location>
</feature>